<evidence type="ECO:0000256" key="8">
    <source>
        <dbReference type="ARBA" id="ARBA00022989"/>
    </source>
</evidence>
<dbReference type="GO" id="GO:0016757">
    <property type="term" value="F:glycosyltransferase activity"/>
    <property type="evidence" value="ECO:0007669"/>
    <property type="project" value="UniProtKB-KW"/>
</dbReference>
<dbReference type="FunFam" id="3.40.50.11350:FF:000011">
    <property type="entry name" value="O-fucosyltransferase 28"/>
    <property type="match status" value="1"/>
</dbReference>
<evidence type="ECO:0000256" key="12">
    <source>
        <dbReference type="ARBA" id="ARBA00023277"/>
    </source>
</evidence>
<evidence type="ECO:0000256" key="9">
    <source>
        <dbReference type="ARBA" id="ARBA00023136"/>
    </source>
</evidence>
<dbReference type="PANTHER" id="PTHR31741:SF69">
    <property type="entry name" value="RHAMNOGALACTURONAN I RHAMNOSYLTRANSFERASE 1"/>
    <property type="match status" value="1"/>
</dbReference>
<keyword evidence="16" id="KW-1185">Reference proteome</keyword>
<feature type="transmembrane region" description="Helical" evidence="14">
    <location>
        <begin position="39"/>
        <end position="64"/>
    </location>
</feature>
<comment type="similarity">
    <text evidence="3">Belongs to the glycosyltransferase GT106 family.</text>
</comment>
<keyword evidence="8 14" id="KW-1133">Transmembrane helix</keyword>
<evidence type="ECO:0000313" key="15">
    <source>
        <dbReference type="EMBL" id="RXH68291.1"/>
    </source>
</evidence>
<dbReference type="InterPro" id="IPR019378">
    <property type="entry name" value="GDP-Fuc_O-FucTrfase"/>
</dbReference>
<evidence type="ECO:0000256" key="10">
    <source>
        <dbReference type="ARBA" id="ARBA00023180"/>
    </source>
</evidence>
<evidence type="ECO:0000256" key="14">
    <source>
        <dbReference type="SAM" id="Phobius"/>
    </source>
</evidence>
<organism evidence="15 16">
    <name type="scientific">Malus domestica</name>
    <name type="common">Apple</name>
    <name type="synonym">Pyrus malus</name>
    <dbReference type="NCBI Taxonomy" id="3750"/>
    <lineage>
        <taxon>Eukaryota</taxon>
        <taxon>Viridiplantae</taxon>
        <taxon>Streptophyta</taxon>
        <taxon>Embryophyta</taxon>
        <taxon>Tracheophyta</taxon>
        <taxon>Spermatophyta</taxon>
        <taxon>Magnoliopsida</taxon>
        <taxon>eudicotyledons</taxon>
        <taxon>Gunneridae</taxon>
        <taxon>Pentapetalae</taxon>
        <taxon>rosids</taxon>
        <taxon>fabids</taxon>
        <taxon>Rosales</taxon>
        <taxon>Rosaceae</taxon>
        <taxon>Amygdaloideae</taxon>
        <taxon>Maleae</taxon>
        <taxon>Malus</taxon>
    </lineage>
</organism>
<protein>
    <recommendedName>
        <fullName evidence="13">O-fucosyltransferase family protein</fullName>
    </recommendedName>
</protein>
<dbReference type="GO" id="GO:0005737">
    <property type="term" value="C:cytoplasm"/>
    <property type="evidence" value="ECO:0007669"/>
    <property type="project" value="TreeGrafter"/>
</dbReference>
<dbReference type="GO" id="GO:0006004">
    <property type="term" value="P:fucose metabolic process"/>
    <property type="evidence" value="ECO:0007669"/>
    <property type="project" value="UniProtKB-KW"/>
</dbReference>
<keyword evidence="5" id="KW-0808">Transferase</keyword>
<comment type="subcellular location">
    <subcellularLocation>
        <location evidence="1">Membrane</location>
        <topology evidence="1">Single-pass type II membrane protein</topology>
    </subcellularLocation>
</comment>
<dbReference type="AlphaFoldDB" id="A0A498HGN1"/>
<sequence>MCKGEDFEKCEYRETMKVGFKLMGRVERLKSSVLKVNSWLLIIRAIVTALVWASAVQLVGIWLIRGPSLFNVWPPCTHLELPAHAVELTNKLPMPIALPPKRVYKNNGYLMVSCNGGLNQMRAAVSSSHFITILDILTFSFDVLLGLSPTTMLFYSLLDFTQICDMVAVARYLNVTLIVPELDKNSFWAASEFQDVFDVDHFIASLRDEVRILRILPPKLKKRPAYSLPPVSWSNMSYYLHQILPLVQKYKVVHLNKTDARVANNGLPLEFQKLRCRVNFHALRFTSQIEEVGRKLVGILREKGPFLALHLRYEMDMLAFSGCSHGCSNDEVEELTRMRYANPLWKIKDINSETKRLEGLCPLTPEETALVLVALGVDHNVQIYIAAGEMYGGNRRMEGLKAAFPNLVRKETLLEPSDLRFFPNHSSQMAALDYLVSLESDIFIPTYDGNMAKVVEGHRRFLGFKKTVLLDRRLLIGLIEQFSTGSLSWDEFSYIVKEAHANRMGSPKERVSVPDKPKEEDYFYSNPHECLQLLDGPLRTT</sequence>
<evidence type="ECO:0000256" key="13">
    <source>
        <dbReference type="ARBA" id="ARBA00030350"/>
    </source>
</evidence>
<reference evidence="15 16" key="1">
    <citation type="submission" date="2018-10" db="EMBL/GenBank/DDBJ databases">
        <title>A high-quality apple genome assembly.</title>
        <authorList>
            <person name="Hu J."/>
        </authorList>
    </citation>
    <scope>NUCLEOTIDE SEQUENCE [LARGE SCALE GENOMIC DNA]</scope>
    <source>
        <strain evidence="16">cv. HFTH1</strain>
        <tissue evidence="15">Young leaf</tissue>
    </source>
</reference>
<keyword evidence="10" id="KW-0325">Glycoprotein</keyword>
<dbReference type="GO" id="GO:0016020">
    <property type="term" value="C:membrane"/>
    <property type="evidence" value="ECO:0007669"/>
    <property type="project" value="UniProtKB-SubCell"/>
</dbReference>
<comment type="pathway">
    <text evidence="2">Glycan metabolism.</text>
</comment>
<evidence type="ECO:0000256" key="4">
    <source>
        <dbReference type="ARBA" id="ARBA00022676"/>
    </source>
</evidence>
<dbReference type="PIRSF" id="PIRSF009360">
    <property type="entry name" value="UCP009360"/>
    <property type="match status" value="1"/>
</dbReference>
<comment type="caution">
    <text evidence="15">The sequence shown here is derived from an EMBL/GenBank/DDBJ whole genome shotgun (WGS) entry which is preliminary data.</text>
</comment>
<dbReference type="Proteomes" id="UP000290289">
    <property type="component" value="Chromosome 17"/>
</dbReference>
<name>A0A498HGN1_MALDO</name>
<evidence type="ECO:0000256" key="6">
    <source>
        <dbReference type="ARBA" id="ARBA00022692"/>
    </source>
</evidence>
<keyword evidence="9 14" id="KW-0472">Membrane</keyword>
<evidence type="ECO:0000256" key="2">
    <source>
        <dbReference type="ARBA" id="ARBA00004881"/>
    </source>
</evidence>
<evidence type="ECO:0000256" key="1">
    <source>
        <dbReference type="ARBA" id="ARBA00004606"/>
    </source>
</evidence>
<dbReference type="CDD" id="cd11299">
    <property type="entry name" value="O-FucT_plant"/>
    <property type="match status" value="1"/>
</dbReference>
<dbReference type="Pfam" id="PF10250">
    <property type="entry name" value="O-FucT"/>
    <property type="match status" value="1"/>
</dbReference>
<keyword evidence="7" id="KW-0735">Signal-anchor</keyword>
<keyword evidence="12" id="KW-0119">Carbohydrate metabolism</keyword>
<keyword evidence="6 14" id="KW-0812">Transmembrane</keyword>
<evidence type="ECO:0000313" key="16">
    <source>
        <dbReference type="Proteomes" id="UP000290289"/>
    </source>
</evidence>
<dbReference type="PANTHER" id="PTHR31741">
    <property type="entry name" value="OS02G0726500 PROTEIN-RELATED"/>
    <property type="match status" value="1"/>
</dbReference>
<evidence type="ECO:0000256" key="5">
    <source>
        <dbReference type="ARBA" id="ARBA00022679"/>
    </source>
</evidence>
<evidence type="ECO:0000256" key="11">
    <source>
        <dbReference type="ARBA" id="ARBA00023253"/>
    </source>
</evidence>
<proteinExistence type="inferred from homology"/>
<keyword evidence="11" id="KW-0294">Fucose metabolism</keyword>
<dbReference type="InterPro" id="IPR024709">
    <property type="entry name" value="FucosylTrfase_pln"/>
</dbReference>
<dbReference type="EMBL" id="RDQH01000343">
    <property type="protein sequence ID" value="RXH68291.1"/>
    <property type="molecule type" value="Genomic_DNA"/>
</dbReference>
<keyword evidence="4" id="KW-0328">Glycosyltransferase</keyword>
<gene>
    <name evidence="15" type="ORF">DVH24_028438</name>
</gene>
<accession>A0A498HGN1</accession>
<evidence type="ECO:0000256" key="3">
    <source>
        <dbReference type="ARBA" id="ARBA00007737"/>
    </source>
</evidence>
<evidence type="ECO:0000256" key="7">
    <source>
        <dbReference type="ARBA" id="ARBA00022968"/>
    </source>
</evidence>